<dbReference type="InterPro" id="IPR006083">
    <property type="entry name" value="PRK/URK"/>
</dbReference>
<dbReference type="GO" id="GO:0016301">
    <property type="term" value="F:kinase activity"/>
    <property type="evidence" value="ECO:0007669"/>
    <property type="project" value="UniProtKB-KW"/>
</dbReference>
<evidence type="ECO:0000259" key="1">
    <source>
        <dbReference type="Pfam" id="PF00485"/>
    </source>
</evidence>
<keyword evidence="2" id="KW-0808">Transferase</keyword>
<protein>
    <submittedName>
        <fullName evidence="2">Uridine kinase</fullName>
    </submittedName>
</protein>
<dbReference type="Pfam" id="PF00485">
    <property type="entry name" value="PRK"/>
    <property type="match status" value="1"/>
</dbReference>
<gene>
    <name evidence="2" type="ordered locus">Cyan7425_4433</name>
</gene>
<evidence type="ECO:0000313" key="2">
    <source>
        <dbReference type="EMBL" id="ACL46743.1"/>
    </source>
</evidence>
<reference evidence="2" key="1">
    <citation type="submission" date="2009-01" db="EMBL/GenBank/DDBJ databases">
        <title>Complete sequence of chromosome Cyanothece sp. PCC 7425.</title>
        <authorList>
            <consortium name="US DOE Joint Genome Institute"/>
            <person name="Lucas S."/>
            <person name="Copeland A."/>
            <person name="Lapidus A."/>
            <person name="Glavina del Rio T."/>
            <person name="Dalin E."/>
            <person name="Tice H."/>
            <person name="Bruce D."/>
            <person name="Goodwin L."/>
            <person name="Pitluck S."/>
            <person name="Sims D."/>
            <person name="Meineke L."/>
            <person name="Brettin T."/>
            <person name="Detter J.C."/>
            <person name="Han C."/>
            <person name="Larimer F."/>
            <person name="Land M."/>
            <person name="Hauser L."/>
            <person name="Kyrpides N."/>
            <person name="Ovchinnikova G."/>
            <person name="Liberton M."/>
            <person name="Stoeckel J."/>
            <person name="Banerjee A."/>
            <person name="Singh A."/>
            <person name="Page L."/>
            <person name="Sato H."/>
            <person name="Zhao L."/>
            <person name="Sherman L."/>
            <person name="Pakrasi H."/>
            <person name="Richardson P."/>
        </authorList>
    </citation>
    <scope>NUCLEOTIDE SEQUENCE</scope>
    <source>
        <strain evidence="2">PCC 7425</strain>
    </source>
</reference>
<proteinExistence type="predicted"/>
<feature type="domain" description="Phosphoribulokinase/uridine kinase" evidence="1">
    <location>
        <begin position="26"/>
        <end position="167"/>
    </location>
</feature>
<dbReference type="EMBL" id="CP001344">
    <property type="protein sequence ID" value="ACL46743.1"/>
    <property type="molecule type" value="Genomic_DNA"/>
</dbReference>
<accession>B8HJZ3</accession>
<keyword evidence="2" id="KW-0418">Kinase</keyword>
<organism evidence="2">
    <name type="scientific">Cyanothece sp. (strain PCC 7425 / ATCC 29141)</name>
    <dbReference type="NCBI Taxonomy" id="395961"/>
    <lineage>
        <taxon>Bacteria</taxon>
        <taxon>Bacillati</taxon>
        <taxon>Cyanobacteriota</taxon>
        <taxon>Cyanophyceae</taxon>
        <taxon>Gomontiellales</taxon>
        <taxon>Cyanothecaceae</taxon>
        <taxon>Cyanothece</taxon>
    </lineage>
</organism>
<sequence>MTELNQLITKVLHNRFELQPDRSLLVAISGIDGSGKGYITEKLVAQLNQQDVHAIALNIDPWLTPPEQRFNPHHPAEHFYHHAFAFEQIFQQLIDPLRTNRSIYLETTLTGQFGIPFTQIYDFQDVDIIVLEGIFLLKRSLRQNYDLAFWIECSFETALARALQRNQENLPADQIIQDYEQIYFPAQRFHLAIDDPRSTVDGIYLNDSD</sequence>
<dbReference type="HOGENOM" id="CLU_090613_1_0_3"/>
<name>B8HJZ3_CYAP4</name>
<dbReference type="AlphaFoldDB" id="B8HJZ3"/>
<dbReference type="OrthoDB" id="572586at2"/>
<dbReference type="STRING" id="395961.Cyan7425_4433"/>
<dbReference type="KEGG" id="cyn:Cyan7425_4433"/>
<dbReference type="SUPFAM" id="SSF52540">
    <property type="entry name" value="P-loop containing nucleoside triphosphate hydrolases"/>
    <property type="match status" value="1"/>
</dbReference>
<dbReference type="eggNOG" id="COG0572">
    <property type="taxonomic scope" value="Bacteria"/>
</dbReference>
<dbReference type="Gene3D" id="3.40.50.300">
    <property type="entry name" value="P-loop containing nucleotide triphosphate hydrolases"/>
    <property type="match status" value="1"/>
</dbReference>
<dbReference type="InterPro" id="IPR027417">
    <property type="entry name" value="P-loop_NTPase"/>
</dbReference>
<dbReference type="GO" id="GO:0005524">
    <property type="term" value="F:ATP binding"/>
    <property type="evidence" value="ECO:0007669"/>
    <property type="project" value="InterPro"/>
</dbReference>